<keyword evidence="8" id="KW-1185">Reference proteome</keyword>
<dbReference type="Proteomes" id="UP000780801">
    <property type="component" value="Unassembled WGS sequence"/>
</dbReference>
<dbReference type="SUPFAM" id="SSF103473">
    <property type="entry name" value="MFS general substrate transporter"/>
    <property type="match status" value="1"/>
</dbReference>
<name>A0A9P6FRD6_9FUNG</name>
<dbReference type="InterPro" id="IPR051617">
    <property type="entry name" value="UNC-93-like_regulator"/>
</dbReference>
<feature type="compositionally biased region" description="Low complexity" evidence="5">
    <location>
        <begin position="960"/>
        <end position="969"/>
    </location>
</feature>
<feature type="region of interest" description="Disordered" evidence="5">
    <location>
        <begin position="938"/>
        <end position="995"/>
    </location>
</feature>
<comment type="subcellular location">
    <subcellularLocation>
        <location evidence="1">Membrane</location>
        <topology evidence="1">Multi-pass membrane protein</topology>
    </subcellularLocation>
</comment>
<dbReference type="Gene3D" id="1.20.1250.20">
    <property type="entry name" value="MFS general substrate transporter like domains"/>
    <property type="match status" value="2"/>
</dbReference>
<feature type="transmembrane region" description="Helical" evidence="6">
    <location>
        <begin position="43"/>
        <end position="63"/>
    </location>
</feature>
<feature type="region of interest" description="Disordered" evidence="5">
    <location>
        <begin position="431"/>
        <end position="522"/>
    </location>
</feature>
<feature type="transmembrane region" description="Helical" evidence="6">
    <location>
        <begin position="290"/>
        <end position="312"/>
    </location>
</feature>
<evidence type="ECO:0000313" key="7">
    <source>
        <dbReference type="EMBL" id="KAF9580022.1"/>
    </source>
</evidence>
<gene>
    <name evidence="7" type="primary">MFSD11</name>
    <name evidence="7" type="ORF">BGW38_003492</name>
</gene>
<dbReference type="GO" id="GO:0022857">
    <property type="term" value="F:transmembrane transporter activity"/>
    <property type="evidence" value="ECO:0007669"/>
    <property type="project" value="InterPro"/>
</dbReference>
<feature type="region of interest" description="Disordered" evidence="5">
    <location>
        <begin position="651"/>
        <end position="677"/>
    </location>
</feature>
<feature type="transmembrane region" description="Helical" evidence="6">
    <location>
        <begin position="12"/>
        <end position="31"/>
    </location>
</feature>
<feature type="compositionally biased region" description="Polar residues" evidence="5">
    <location>
        <begin position="662"/>
        <end position="677"/>
    </location>
</feature>
<feature type="transmembrane region" description="Helical" evidence="6">
    <location>
        <begin position="225"/>
        <end position="241"/>
    </location>
</feature>
<feature type="transmembrane region" description="Helical" evidence="6">
    <location>
        <begin position="135"/>
        <end position="156"/>
    </location>
</feature>
<dbReference type="GO" id="GO:0016020">
    <property type="term" value="C:membrane"/>
    <property type="evidence" value="ECO:0007669"/>
    <property type="project" value="UniProtKB-SubCell"/>
</dbReference>
<feature type="transmembrane region" description="Helical" evidence="6">
    <location>
        <begin position="398"/>
        <end position="419"/>
    </location>
</feature>
<feature type="compositionally biased region" description="Polar residues" evidence="5">
    <location>
        <begin position="771"/>
        <end position="784"/>
    </location>
</feature>
<evidence type="ECO:0000256" key="3">
    <source>
        <dbReference type="ARBA" id="ARBA00022989"/>
    </source>
</evidence>
<feature type="compositionally biased region" description="Basic residues" evidence="5">
    <location>
        <begin position="495"/>
        <end position="509"/>
    </location>
</feature>
<dbReference type="PANTHER" id="PTHR23294:SF59">
    <property type="entry name" value="UNC93-LIKE PROTEIN C922.05C"/>
    <property type="match status" value="1"/>
</dbReference>
<feature type="compositionally biased region" description="Low complexity" evidence="5">
    <location>
        <begin position="822"/>
        <end position="854"/>
    </location>
</feature>
<feature type="compositionally biased region" description="Basic and acidic residues" evidence="5">
    <location>
        <begin position="472"/>
        <end position="487"/>
    </location>
</feature>
<feature type="region of interest" description="Disordered" evidence="5">
    <location>
        <begin position="771"/>
        <end position="791"/>
    </location>
</feature>
<dbReference type="PANTHER" id="PTHR23294">
    <property type="entry name" value="ET TRANSLATION PRODUCT-RELATED"/>
    <property type="match status" value="1"/>
</dbReference>
<evidence type="ECO:0000313" key="8">
    <source>
        <dbReference type="Proteomes" id="UP000780801"/>
    </source>
</evidence>
<dbReference type="InterPro" id="IPR011701">
    <property type="entry name" value="MFS"/>
</dbReference>
<reference evidence="7" key="1">
    <citation type="journal article" date="2020" name="Fungal Divers.">
        <title>Resolving the Mortierellaceae phylogeny through synthesis of multi-gene phylogenetics and phylogenomics.</title>
        <authorList>
            <person name="Vandepol N."/>
            <person name="Liber J."/>
            <person name="Desiro A."/>
            <person name="Na H."/>
            <person name="Kennedy M."/>
            <person name="Barry K."/>
            <person name="Grigoriev I.V."/>
            <person name="Miller A.N."/>
            <person name="O'Donnell K."/>
            <person name="Stajich J.E."/>
            <person name="Bonito G."/>
        </authorList>
    </citation>
    <scope>NUCLEOTIDE SEQUENCE</scope>
    <source>
        <strain evidence="7">KOD1015</strain>
    </source>
</reference>
<dbReference type="OrthoDB" id="196103at2759"/>
<feature type="transmembrane region" description="Helical" evidence="6">
    <location>
        <begin position="261"/>
        <end position="278"/>
    </location>
</feature>
<evidence type="ECO:0000256" key="6">
    <source>
        <dbReference type="SAM" id="Phobius"/>
    </source>
</evidence>
<proteinExistence type="predicted"/>
<feature type="compositionally biased region" description="Low complexity" evidence="5">
    <location>
        <begin position="739"/>
        <end position="750"/>
    </location>
</feature>
<keyword evidence="3 6" id="KW-1133">Transmembrane helix</keyword>
<keyword evidence="2 6" id="KW-0812">Transmembrane</keyword>
<comment type="caution">
    <text evidence="7">The sequence shown here is derived from an EMBL/GenBank/DDBJ whole genome shotgun (WGS) entry which is preliminary data.</text>
</comment>
<dbReference type="AlphaFoldDB" id="A0A9P6FRD6"/>
<feature type="compositionally biased region" description="Polar residues" evidence="5">
    <location>
        <begin position="458"/>
        <end position="468"/>
    </location>
</feature>
<organism evidence="7 8">
    <name type="scientific">Lunasporangiospora selenospora</name>
    <dbReference type="NCBI Taxonomy" id="979761"/>
    <lineage>
        <taxon>Eukaryota</taxon>
        <taxon>Fungi</taxon>
        <taxon>Fungi incertae sedis</taxon>
        <taxon>Mucoromycota</taxon>
        <taxon>Mortierellomycotina</taxon>
        <taxon>Mortierellomycetes</taxon>
        <taxon>Mortierellales</taxon>
        <taxon>Mortierellaceae</taxon>
        <taxon>Lunasporangiospora</taxon>
    </lineage>
</organism>
<dbReference type="Pfam" id="PF07690">
    <property type="entry name" value="MFS_1"/>
    <property type="match status" value="1"/>
</dbReference>
<feature type="compositionally biased region" description="Basic and acidic residues" evidence="5">
    <location>
        <begin position="651"/>
        <end position="661"/>
    </location>
</feature>
<feature type="compositionally biased region" description="Acidic residues" evidence="5">
    <location>
        <begin position="431"/>
        <end position="457"/>
    </location>
</feature>
<evidence type="ECO:0000256" key="2">
    <source>
        <dbReference type="ARBA" id="ARBA00022692"/>
    </source>
</evidence>
<feature type="transmembrane region" description="Helical" evidence="6">
    <location>
        <begin position="70"/>
        <end position="89"/>
    </location>
</feature>
<feature type="transmembrane region" description="Helical" evidence="6">
    <location>
        <begin position="168"/>
        <end position="188"/>
    </location>
</feature>
<protein>
    <submittedName>
        <fullName evidence="7">DUF895 domain membrane protein</fullName>
    </submittedName>
</protein>
<feature type="transmembrane region" description="Helical" evidence="6">
    <location>
        <begin position="332"/>
        <end position="358"/>
    </location>
</feature>
<feature type="compositionally biased region" description="Polar residues" evidence="5">
    <location>
        <begin position="875"/>
        <end position="885"/>
    </location>
</feature>
<accession>A0A9P6FRD6</accession>
<feature type="compositionally biased region" description="Acidic residues" evidence="5">
    <location>
        <begin position="972"/>
        <end position="982"/>
    </location>
</feature>
<feature type="region of interest" description="Disordered" evidence="5">
    <location>
        <begin position="723"/>
        <end position="752"/>
    </location>
</feature>
<sequence length="995" mass="108248">MGVSIAMRQIILMGVICFGTIGMFNAMSSIGNAGLHSPRAQNLAVTSSSIAYIIGFLIAGGAHNMLGPRICVLFGGLTFFLYAGAMLLAKDNENSIYPPLAGVLLGLGTGCIWVTQGAMMMSYPTEDNKGKYIACFWAIFNLGAVLGSILPLFMNIGPDMDPDDFSGATYIVYMVIMSLATLLGIFLAKPATITRDNGEIVTVAKFAGVKAECISILSVFCDWRMLLLIPAFFFSNFSYTYQFNDFNGFNFNIRTRSLNSIIFWVAQILGAVILGYLLDRIPMKRPKRAMLGLLFVALLFMATWIAALKVQLDHRWERRSLKENQLIDYEHGGNYTVLLIIYAMFGFCDAAFALYCFWLMGALSNKYDELSRYAGFFKSIQSLGSAVAAPLDLLRTPLLAYLITNWILCAISIATMFLVCRTITDTTVDDDEELEEDYEYDDDDEYDDDEYEYDDSNVDSASRSSRQGGSLDGERRTHEDSAPDDGHGLGVRSVRSVRSRSSRRRARRRNGQDAGDSTSVYSISQGYPSARVSPMDAPSSANMVISPAAIATGAALETDPSRGNIQYRRRSNRSLGAIELGAGVVEADIDMNTLCAANDTTKSLSTSNQRFGAPTPGPWSTYGGGMGMQAEFLKDGSPHYSLDSNQIRNETAKWHSPEDLQHQQPSKSGTYTEMNTPEATTYPARSYQGYLHPYMSDQELDQTRRMLGLGNSVPSLVLPQQYQMHGQGRSRSGPPSPSPNSSSSSAISSPMTAEHSVPMFAFPWPTLQETGPSAISPLSPSPNASLYGENHHTQMDPLHQSLQGSASGNLQQLPTLQLPMPTLLVSDDSSPSPSPLSSTLSPSSPWPDSTWSTDGHLRPRPNALAPVNPGDLSAGPSSANSSTTAGSVDFGYAPYSAGLMPQPGPLMPNMPNMGYLQPVEVDFNGGLNPHWMMPQFDQQRASSAGSTRYDEDQEMDSVDSHSISSGVSSERNEEEADGDMMDEGGRRRGGPTGDP</sequence>
<feature type="region of interest" description="Disordered" evidence="5">
    <location>
        <begin position="822"/>
        <end position="885"/>
    </location>
</feature>
<keyword evidence="4 6" id="KW-0472">Membrane</keyword>
<feature type="transmembrane region" description="Helical" evidence="6">
    <location>
        <begin position="95"/>
        <end position="114"/>
    </location>
</feature>
<evidence type="ECO:0000256" key="5">
    <source>
        <dbReference type="SAM" id="MobiDB-lite"/>
    </source>
</evidence>
<evidence type="ECO:0000256" key="4">
    <source>
        <dbReference type="ARBA" id="ARBA00023136"/>
    </source>
</evidence>
<dbReference type="EMBL" id="JAABOA010002334">
    <property type="protein sequence ID" value="KAF9580022.1"/>
    <property type="molecule type" value="Genomic_DNA"/>
</dbReference>
<evidence type="ECO:0000256" key="1">
    <source>
        <dbReference type="ARBA" id="ARBA00004141"/>
    </source>
</evidence>
<dbReference type="InterPro" id="IPR036259">
    <property type="entry name" value="MFS_trans_sf"/>
</dbReference>